<evidence type="ECO:0000313" key="1">
    <source>
        <dbReference type="EMBL" id="KGM06679.1"/>
    </source>
</evidence>
<comment type="caution">
    <text evidence="1">The sequence shown here is derived from an EMBL/GenBank/DDBJ whole genome shotgun (WGS) entry which is preliminary data.</text>
</comment>
<reference evidence="1 2" key="1">
    <citation type="submission" date="2014-09" db="EMBL/GenBank/DDBJ databases">
        <authorList>
            <person name="Grob C."/>
            <person name="Taubert M."/>
            <person name="Howat A.M."/>
            <person name="Burns O.J."/>
            <person name="Dixon J.L."/>
            <person name="Chen Y."/>
            <person name="Murrell J.C."/>
        </authorList>
    </citation>
    <scope>NUCLEOTIDE SEQUENCE [LARGE SCALE GENOMIC DNA]</scope>
    <source>
        <strain evidence="1">L4</strain>
    </source>
</reference>
<dbReference type="InterPro" id="IPR008318">
    <property type="entry name" value="UCP030820"/>
</dbReference>
<evidence type="ECO:0000313" key="2">
    <source>
        <dbReference type="Proteomes" id="UP000029999"/>
    </source>
</evidence>
<organism evidence="1 2">
    <name type="scientific">Methylophaga thiooxydans</name>
    <dbReference type="NCBI Taxonomy" id="392484"/>
    <lineage>
        <taxon>Bacteria</taxon>
        <taxon>Pseudomonadati</taxon>
        <taxon>Pseudomonadota</taxon>
        <taxon>Gammaproteobacteria</taxon>
        <taxon>Thiotrichales</taxon>
        <taxon>Piscirickettsiaceae</taxon>
        <taxon>Methylophaga</taxon>
    </lineage>
</organism>
<dbReference type="EMBL" id="JRQD01000004">
    <property type="protein sequence ID" value="KGM06679.1"/>
    <property type="molecule type" value="Genomic_DNA"/>
</dbReference>
<accession>A0A0A0BHW4</accession>
<dbReference type="RefSeq" id="WP_008291870.1">
    <property type="nucleotide sequence ID" value="NZ_JADFAB010000002.1"/>
</dbReference>
<name>A0A0A0BHW4_9GAMM</name>
<sequence>MQIIKDREIVEDNWLHLDDEAELAAGNITISLSRWQEQHEKLENHEGGLGIRLSGDDPLEEVIPDLARFSLVVLIFPAFTDGRCYSYARLLRDRYDFKGEIRAQGDVLHDQLFYMAQCGFNSFELANPKRLTNALTAFDDFSESYQTTVLRPEPLYRRR</sequence>
<dbReference type="AlphaFoldDB" id="A0A0A0BHW4"/>
<dbReference type="STRING" id="392484.LP43_1903"/>
<dbReference type="Pfam" id="PF06073">
    <property type="entry name" value="DUF934"/>
    <property type="match status" value="1"/>
</dbReference>
<protein>
    <submittedName>
        <fullName evidence="1">Sulfite reductase [NADPH] hemoprotein beta-component Oxidoreductase</fullName>
    </submittedName>
</protein>
<gene>
    <name evidence="1" type="ORF">LP43_1903</name>
</gene>
<dbReference type="PIRSF" id="PIRSF030820">
    <property type="entry name" value="UCP030820"/>
    <property type="match status" value="1"/>
</dbReference>
<proteinExistence type="predicted"/>
<dbReference type="Proteomes" id="UP000029999">
    <property type="component" value="Unassembled WGS sequence"/>
</dbReference>